<dbReference type="AlphaFoldDB" id="A0A4U5N630"/>
<dbReference type="PANTHER" id="PTHR22891">
    <property type="entry name" value="EUKARYOTIC TRANSLATION INITIATION FACTOR 2C"/>
    <property type="match status" value="1"/>
</dbReference>
<dbReference type="Gene3D" id="3.40.50.2300">
    <property type="match status" value="1"/>
</dbReference>
<dbReference type="PROSITE" id="PS50821">
    <property type="entry name" value="PAZ"/>
    <property type="match status" value="1"/>
</dbReference>
<dbReference type="OrthoDB" id="5858404at2759"/>
<reference evidence="3 4" key="2">
    <citation type="journal article" date="2019" name="G3 (Bethesda)">
        <title>Hybrid Assembly of the Genome of the Entomopathogenic Nematode Steinernema carpocapsae Identifies the X-Chromosome.</title>
        <authorList>
            <person name="Serra L."/>
            <person name="Macchietto M."/>
            <person name="Macias-Munoz A."/>
            <person name="McGill C.J."/>
            <person name="Rodriguez I.M."/>
            <person name="Rodriguez B."/>
            <person name="Murad R."/>
            <person name="Mortazavi A."/>
        </authorList>
    </citation>
    <scope>NUCLEOTIDE SEQUENCE [LARGE SCALE GENOMIC DNA]</scope>
    <source>
        <strain evidence="3 4">ALL</strain>
    </source>
</reference>
<dbReference type="GO" id="GO:0003723">
    <property type="term" value="F:RNA binding"/>
    <property type="evidence" value="ECO:0007669"/>
    <property type="project" value="InterPro"/>
</dbReference>
<sequence length="714" mass="81219">MSSEVRYYQELTQAGQQLHLEEKKPPGTLCREELIVHTNVYGVGLPDVQVYRYDVDACGFLERNDRRVEFAKRAVDDVADTTRRNKCRAVVQLVCQNYANIFGNHREYFWYDSQSILFSKNMLDGIPEREKKEFVLTQEMLAGNPMFRGFKNVRLNIQRVSNSFAINIGDLTQYISADLEENDHSLQQFLEILTSQYAFNTPSEAICFGSRAAYLMQPDKHGFKAQDCADVGDGKYLGVGCSKSVRFIEGPRGDQRAGLVVDLKKTAFHYEQSLLAKSRAILNREPRGNDAGRLRQQLKGLVVETRHAQKPVRFTIEQVSDETPRNKKFMLQPDNREVTLLQYFQEKYNITLESPDSPIIVGDRLTKFAVFPLEACFVVDGQRVSMDQQTPTQIQKMIRACAVPPADRQRQILSLVQGLQLTSSNVYHQAAGITITEKPLLVRGRILPNPKIIYANNVVVSPDAQKATWRLDRQKPHYLIPAKIEKWAMYSIRAGGRSDVLDQPTLLRFAQTMVTECRMRGMQLGNPGEVSFIGCAQEEITATMEQAKKDGCTFCFFITNNDVTHIHQHMKLLERQTGVITQDLKMSSAVDVIQKNKRQTLENIINKTNMKNGGLNYTIRCEGLSNEQLLPSQRLIIGISTTHPKVAQTALEDRDRADKNEDPLTKKKPHHEKHHRSEHITPSVVGFAANFKKDPIEFIGDCLYQYPSVTRRSA</sequence>
<protein>
    <recommendedName>
        <fullName evidence="2">PAZ domain-containing protein</fullName>
    </recommendedName>
</protein>
<dbReference type="CDD" id="cd02846">
    <property type="entry name" value="PAZ_argonaute_like"/>
    <property type="match status" value="1"/>
</dbReference>
<proteinExistence type="predicted"/>
<dbReference type="InterPro" id="IPR003165">
    <property type="entry name" value="Piwi"/>
</dbReference>
<evidence type="ECO:0000313" key="3">
    <source>
        <dbReference type="EMBL" id="TKR77840.1"/>
    </source>
</evidence>
<dbReference type="Gene3D" id="2.170.260.10">
    <property type="entry name" value="paz domain"/>
    <property type="match status" value="1"/>
</dbReference>
<dbReference type="InterPro" id="IPR036085">
    <property type="entry name" value="PAZ_dom_sf"/>
</dbReference>
<dbReference type="Proteomes" id="UP000298663">
    <property type="component" value="Unassembled WGS sequence"/>
</dbReference>
<dbReference type="Pfam" id="PF16488">
    <property type="entry name" value="ArgoL2"/>
    <property type="match status" value="1"/>
</dbReference>
<name>A0A4U5N630_STECR</name>
<dbReference type="SUPFAM" id="SSF53098">
    <property type="entry name" value="Ribonuclease H-like"/>
    <property type="match status" value="1"/>
</dbReference>
<feature type="region of interest" description="Disordered" evidence="1">
    <location>
        <begin position="651"/>
        <end position="681"/>
    </location>
</feature>
<dbReference type="Pfam" id="PF02171">
    <property type="entry name" value="Piwi"/>
    <property type="match status" value="1"/>
</dbReference>
<dbReference type="SMART" id="SM00949">
    <property type="entry name" value="PAZ"/>
    <property type="match status" value="1"/>
</dbReference>
<evidence type="ECO:0000256" key="1">
    <source>
        <dbReference type="SAM" id="MobiDB-lite"/>
    </source>
</evidence>
<keyword evidence="4" id="KW-1185">Reference proteome</keyword>
<dbReference type="InterPro" id="IPR003100">
    <property type="entry name" value="PAZ_dom"/>
</dbReference>
<reference evidence="3 4" key="1">
    <citation type="journal article" date="2015" name="Genome Biol.">
        <title>Comparative genomics of Steinernema reveals deeply conserved gene regulatory networks.</title>
        <authorList>
            <person name="Dillman A.R."/>
            <person name="Macchietto M."/>
            <person name="Porter C.F."/>
            <person name="Rogers A."/>
            <person name="Williams B."/>
            <person name="Antoshechkin I."/>
            <person name="Lee M.M."/>
            <person name="Goodwin Z."/>
            <person name="Lu X."/>
            <person name="Lewis E.E."/>
            <person name="Goodrich-Blair H."/>
            <person name="Stock S.P."/>
            <person name="Adams B.J."/>
            <person name="Sternberg P.W."/>
            <person name="Mortazavi A."/>
        </authorList>
    </citation>
    <scope>NUCLEOTIDE SEQUENCE [LARGE SCALE GENOMIC DNA]</scope>
    <source>
        <strain evidence="3 4">ALL</strain>
    </source>
</reference>
<feature type="compositionally biased region" description="Basic and acidic residues" evidence="1">
    <location>
        <begin position="651"/>
        <end position="665"/>
    </location>
</feature>
<dbReference type="SUPFAM" id="SSF101690">
    <property type="entry name" value="PAZ domain"/>
    <property type="match status" value="1"/>
</dbReference>
<feature type="compositionally biased region" description="Basic residues" evidence="1">
    <location>
        <begin position="666"/>
        <end position="677"/>
    </location>
</feature>
<accession>A0A4U5N630</accession>
<evidence type="ECO:0000259" key="2">
    <source>
        <dbReference type="PROSITE" id="PS50821"/>
    </source>
</evidence>
<dbReference type="EMBL" id="AZBU02000005">
    <property type="protein sequence ID" value="TKR77840.1"/>
    <property type="molecule type" value="Genomic_DNA"/>
</dbReference>
<dbReference type="Pfam" id="PF02170">
    <property type="entry name" value="PAZ"/>
    <property type="match status" value="1"/>
</dbReference>
<feature type="domain" description="PAZ" evidence="2">
    <location>
        <begin position="273"/>
        <end position="380"/>
    </location>
</feature>
<comment type="caution">
    <text evidence="3">The sequence shown here is derived from an EMBL/GenBank/DDBJ whole genome shotgun (WGS) entry which is preliminary data.</text>
</comment>
<evidence type="ECO:0000313" key="4">
    <source>
        <dbReference type="Proteomes" id="UP000298663"/>
    </source>
</evidence>
<dbReference type="InterPro" id="IPR012337">
    <property type="entry name" value="RNaseH-like_sf"/>
</dbReference>
<organism evidence="3 4">
    <name type="scientific">Steinernema carpocapsae</name>
    <name type="common">Entomopathogenic nematode</name>
    <dbReference type="NCBI Taxonomy" id="34508"/>
    <lineage>
        <taxon>Eukaryota</taxon>
        <taxon>Metazoa</taxon>
        <taxon>Ecdysozoa</taxon>
        <taxon>Nematoda</taxon>
        <taxon>Chromadorea</taxon>
        <taxon>Rhabditida</taxon>
        <taxon>Tylenchina</taxon>
        <taxon>Panagrolaimomorpha</taxon>
        <taxon>Strongyloidoidea</taxon>
        <taxon>Steinernematidae</taxon>
        <taxon>Steinernema</taxon>
    </lineage>
</organism>
<dbReference type="InterPro" id="IPR032472">
    <property type="entry name" value="ArgoL2"/>
</dbReference>
<dbReference type="STRING" id="34508.A0A4U5N630"/>
<gene>
    <name evidence="3" type="ORF">L596_018742</name>
</gene>